<evidence type="ECO:0000256" key="6">
    <source>
        <dbReference type="ARBA" id="ARBA00023170"/>
    </source>
</evidence>
<evidence type="ECO:0000256" key="1">
    <source>
        <dbReference type="ARBA" id="ARBA00004141"/>
    </source>
</evidence>
<keyword evidence="2" id="KW-0812">Transmembrane</keyword>
<dbReference type="EMBL" id="BTSX01000001">
    <property type="protein sequence ID" value="GMS80262.1"/>
    <property type="molecule type" value="Genomic_DNA"/>
</dbReference>
<keyword evidence="6" id="KW-0675">Receptor</keyword>
<keyword evidence="7" id="KW-0807">Transducer</keyword>
<dbReference type="PANTHER" id="PTHR24235">
    <property type="entry name" value="NEUROPEPTIDE Y RECEPTOR"/>
    <property type="match status" value="1"/>
</dbReference>
<evidence type="ECO:0000256" key="4">
    <source>
        <dbReference type="ARBA" id="ARBA00023040"/>
    </source>
</evidence>
<organism evidence="9 10">
    <name type="scientific">Pristionchus entomophagus</name>
    <dbReference type="NCBI Taxonomy" id="358040"/>
    <lineage>
        <taxon>Eukaryota</taxon>
        <taxon>Metazoa</taxon>
        <taxon>Ecdysozoa</taxon>
        <taxon>Nematoda</taxon>
        <taxon>Chromadorea</taxon>
        <taxon>Rhabditida</taxon>
        <taxon>Rhabditina</taxon>
        <taxon>Diplogasteromorpha</taxon>
        <taxon>Diplogasteroidea</taxon>
        <taxon>Neodiplogasteridae</taxon>
        <taxon>Pristionchus</taxon>
    </lineage>
</organism>
<gene>
    <name evidence="9" type="ORF">PENTCL1PPCAC_2438</name>
</gene>
<dbReference type="InterPro" id="IPR017452">
    <property type="entry name" value="GPCR_Rhodpsn_7TM"/>
</dbReference>
<evidence type="ECO:0000256" key="2">
    <source>
        <dbReference type="ARBA" id="ARBA00022692"/>
    </source>
</evidence>
<dbReference type="SUPFAM" id="SSF81321">
    <property type="entry name" value="Family A G protein-coupled receptor-like"/>
    <property type="match status" value="1"/>
</dbReference>
<comment type="subcellular location">
    <subcellularLocation>
        <location evidence="1">Membrane</location>
        <topology evidence="1">Multi-pass membrane protein</topology>
    </subcellularLocation>
</comment>
<feature type="domain" description="G-protein coupled receptors family 1 profile" evidence="8">
    <location>
        <begin position="1"/>
        <end position="68"/>
    </location>
</feature>
<evidence type="ECO:0000256" key="3">
    <source>
        <dbReference type="ARBA" id="ARBA00022989"/>
    </source>
</evidence>
<dbReference type="InterPro" id="IPR000276">
    <property type="entry name" value="GPCR_Rhodpsn"/>
</dbReference>
<dbReference type="GO" id="GO:0043005">
    <property type="term" value="C:neuron projection"/>
    <property type="evidence" value="ECO:0007669"/>
    <property type="project" value="TreeGrafter"/>
</dbReference>
<dbReference type="GO" id="GO:0042923">
    <property type="term" value="F:neuropeptide binding"/>
    <property type="evidence" value="ECO:0007669"/>
    <property type="project" value="TreeGrafter"/>
</dbReference>
<reference evidence="9" key="1">
    <citation type="submission" date="2023-10" db="EMBL/GenBank/DDBJ databases">
        <title>Genome assembly of Pristionchus species.</title>
        <authorList>
            <person name="Yoshida K."/>
            <person name="Sommer R.J."/>
        </authorList>
    </citation>
    <scope>NUCLEOTIDE SEQUENCE</scope>
    <source>
        <strain evidence="9">RS0144</strain>
    </source>
</reference>
<evidence type="ECO:0000259" key="8">
    <source>
        <dbReference type="PROSITE" id="PS50262"/>
    </source>
</evidence>
<keyword evidence="10" id="KW-1185">Reference proteome</keyword>
<comment type="caution">
    <text evidence="9">The sequence shown here is derived from an EMBL/GenBank/DDBJ whole genome shotgun (WGS) entry which is preliminary data.</text>
</comment>
<evidence type="ECO:0000313" key="10">
    <source>
        <dbReference type="Proteomes" id="UP001432027"/>
    </source>
</evidence>
<evidence type="ECO:0000313" key="9">
    <source>
        <dbReference type="EMBL" id="GMS80262.1"/>
    </source>
</evidence>
<dbReference type="AlphaFoldDB" id="A0AAV5SAI0"/>
<proteinExistence type="predicted"/>
<keyword evidence="4" id="KW-0297">G-protein coupled receptor</keyword>
<dbReference type="PANTHER" id="PTHR24235:SF23">
    <property type="entry name" value="G-PROTEIN COUPLED RECEPTORS FAMILY 1 PROFILE DOMAIN-CONTAINING PROTEIN"/>
    <property type="match status" value="1"/>
</dbReference>
<keyword evidence="5" id="KW-0472">Membrane</keyword>
<feature type="non-terminal residue" evidence="9">
    <location>
        <position position="68"/>
    </location>
</feature>
<dbReference type="Proteomes" id="UP001432027">
    <property type="component" value="Unassembled WGS sequence"/>
</dbReference>
<dbReference type="PROSITE" id="PS50262">
    <property type="entry name" value="G_PROTEIN_RECEP_F1_2"/>
    <property type="match status" value="1"/>
</dbReference>
<evidence type="ECO:0000256" key="5">
    <source>
        <dbReference type="ARBA" id="ARBA00023136"/>
    </source>
</evidence>
<name>A0AAV5SAI0_9BILA</name>
<evidence type="ECO:0000256" key="7">
    <source>
        <dbReference type="ARBA" id="ARBA00023224"/>
    </source>
</evidence>
<dbReference type="Gene3D" id="1.20.1070.10">
    <property type="entry name" value="Rhodopsin 7-helix transmembrane proteins"/>
    <property type="match status" value="1"/>
</dbReference>
<dbReference type="GO" id="GO:0005886">
    <property type="term" value="C:plasma membrane"/>
    <property type="evidence" value="ECO:0007669"/>
    <property type="project" value="TreeGrafter"/>
</dbReference>
<protein>
    <recommendedName>
        <fullName evidence="8">G-protein coupled receptors family 1 profile domain-containing protein</fullName>
    </recommendedName>
</protein>
<dbReference type="GO" id="GO:0008188">
    <property type="term" value="F:neuropeptide receptor activity"/>
    <property type="evidence" value="ECO:0007669"/>
    <property type="project" value="TreeGrafter"/>
</dbReference>
<accession>A0AAV5SAI0</accession>
<feature type="non-terminal residue" evidence="9">
    <location>
        <position position="1"/>
    </location>
</feature>
<sequence length="68" mass="7911">FYKQWFFGLFLCKAVPFSKYSSASLYPTVLCFIALDRYTSIVTPMNEPWSIRKAQCLMILTWIVAASF</sequence>
<keyword evidence="3" id="KW-1133">Transmembrane helix</keyword>
<dbReference type="Pfam" id="PF00001">
    <property type="entry name" value="7tm_1"/>
    <property type="match status" value="1"/>
</dbReference>